<keyword evidence="2" id="KW-1185">Reference proteome</keyword>
<evidence type="ECO:0000313" key="1">
    <source>
        <dbReference type="EMBL" id="UYV63569.1"/>
    </source>
</evidence>
<protein>
    <recommendedName>
        <fullName evidence="3">Transposase</fullName>
    </recommendedName>
</protein>
<name>A0ABY6K3X3_9ARAC</name>
<dbReference type="EMBL" id="CP092864">
    <property type="protein sequence ID" value="UYV63569.1"/>
    <property type="molecule type" value="Genomic_DNA"/>
</dbReference>
<evidence type="ECO:0000313" key="2">
    <source>
        <dbReference type="Proteomes" id="UP001235939"/>
    </source>
</evidence>
<dbReference type="PANTHER" id="PTHR33327">
    <property type="entry name" value="ENDONUCLEASE"/>
    <property type="match status" value="1"/>
</dbReference>
<organism evidence="1 2">
    <name type="scientific">Cordylochernes scorpioides</name>
    <dbReference type="NCBI Taxonomy" id="51811"/>
    <lineage>
        <taxon>Eukaryota</taxon>
        <taxon>Metazoa</taxon>
        <taxon>Ecdysozoa</taxon>
        <taxon>Arthropoda</taxon>
        <taxon>Chelicerata</taxon>
        <taxon>Arachnida</taxon>
        <taxon>Pseudoscorpiones</taxon>
        <taxon>Cheliferoidea</taxon>
        <taxon>Chernetidae</taxon>
        <taxon>Cordylochernes</taxon>
    </lineage>
</organism>
<dbReference type="InterPro" id="IPR036397">
    <property type="entry name" value="RNaseH_sf"/>
</dbReference>
<dbReference type="PANTHER" id="PTHR33327:SF3">
    <property type="entry name" value="RNA-DIRECTED DNA POLYMERASE"/>
    <property type="match status" value="1"/>
</dbReference>
<sequence>MMAQRYVYDVLRPAIFPYLQWVPSIPSISRITPDHTTRISQQALQDVHMLPWPPYSPDLSPIEHVWDIIGRRLHALPQSRSKTICGKRLKRNGEPSLRTPSVSVVAVNFLEHSVGFSVTFLPVEGGQQNFPQMGTFWLGNHHFPRAPEIFHELNFSKTPRMLMPQAKERLLRIFKDGESKRIRKLLSGIELGDLKPSQLLQKLKSLATEDLSDKFIKTLWLEKLPQAIQQILIISEEELDKLAVMADRIAELNPKAEIYEADKPENETKMLLKNRISGTENRKYENGASR</sequence>
<accession>A0ABY6K3X3</accession>
<reference evidence="1 2" key="1">
    <citation type="submission" date="2022-01" db="EMBL/GenBank/DDBJ databases">
        <title>A chromosomal length assembly of Cordylochernes scorpioides.</title>
        <authorList>
            <person name="Zeh D."/>
            <person name="Zeh J."/>
        </authorList>
    </citation>
    <scope>NUCLEOTIDE SEQUENCE [LARGE SCALE GENOMIC DNA]</scope>
    <source>
        <strain evidence="1">IN4F17</strain>
        <tissue evidence="1">Whole Body</tissue>
    </source>
</reference>
<proteinExistence type="predicted"/>
<gene>
    <name evidence="1" type="ORF">LAZ67_2004730</name>
</gene>
<dbReference type="Gene3D" id="3.30.420.10">
    <property type="entry name" value="Ribonuclease H-like superfamily/Ribonuclease H"/>
    <property type="match status" value="1"/>
</dbReference>
<evidence type="ECO:0008006" key="3">
    <source>
        <dbReference type="Google" id="ProtNLM"/>
    </source>
</evidence>
<dbReference type="Proteomes" id="UP001235939">
    <property type="component" value="Chromosome 02"/>
</dbReference>